<accession>A0ACC2TWI3</accession>
<evidence type="ECO:0000313" key="1">
    <source>
        <dbReference type="EMBL" id="KAJ9079119.1"/>
    </source>
</evidence>
<evidence type="ECO:0000313" key="2">
    <source>
        <dbReference type="Proteomes" id="UP001165960"/>
    </source>
</evidence>
<reference evidence="1" key="1">
    <citation type="submission" date="2022-04" db="EMBL/GenBank/DDBJ databases">
        <title>Genome of the entomopathogenic fungus Entomophthora muscae.</title>
        <authorList>
            <person name="Elya C."/>
            <person name="Lovett B.R."/>
            <person name="Lee E."/>
            <person name="Macias A.M."/>
            <person name="Hajek A.E."/>
            <person name="De Bivort B.L."/>
            <person name="Kasson M.T."/>
            <person name="De Fine Licht H.H."/>
            <person name="Stajich J.E."/>
        </authorList>
    </citation>
    <scope>NUCLEOTIDE SEQUENCE</scope>
    <source>
        <strain evidence="1">Berkeley</strain>
    </source>
</reference>
<name>A0ACC2TWI3_9FUNG</name>
<comment type="caution">
    <text evidence="1">The sequence shown here is derived from an EMBL/GenBank/DDBJ whole genome shotgun (WGS) entry which is preliminary data.</text>
</comment>
<keyword evidence="2" id="KW-1185">Reference proteome</keyword>
<dbReference type="Proteomes" id="UP001165960">
    <property type="component" value="Unassembled WGS sequence"/>
</dbReference>
<dbReference type="EMBL" id="QTSX02001955">
    <property type="protein sequence ID" value="KAJ9079119.1"/>
    <property type="molecule type" value="Genomic_DNA"/>
</dbReference>
<proteinExistence type="predicted"/>
<sequence length="155" mass="17599">MAQRTVITQSHIRALKQVFKDDPCPSREVRHKLAARLSLTDKTIRIWFQNQRTKARSAGKLPVFSHTHRNRFLSTRTPYHAKPSTGLPALSPASDNTEAINPTKPTTANYKTHDVLPLTSSKPLDLTNGFMTQEEFNRVIPYLPHPSITHIDAFF</sequence>
<protein>
    <submittedName>
        <fullName evidence="1">Uncharacterized protein</fullName>
    </submittedName>
</protein>
<gene>
    <name evidence="1" type="ORF">DSO57_1038819</name>
</gene>
<organism evidence="1 2">
    <name type="scientific">Entomophthora muscae</name>
    <dbReference type="NCBI Taxonomy" id="34485"/>
    <lineage>
        <taxon>Eukaryota</taxon>
        <taxon>Fungi</taxon>
        <taxon>Fungi incertae sedis</taxon>
        <taxon>Zoopagomycota</taxon>
        <taxon>Entomophthoromycotina</taxon>
        <taxon>Entomophthoromycetes</taxon>
        <taxon>Entomophthorales</taxon>
        <taxon>Entomophthoraceae</taxon>
        <taxon>Entomophthora</taxon>
    </lineage>
</organism>